<evidence type="ECO:0000259" key="3">
    <source>
        <dbReference type="Pfam" id="PF18582"/>
    </source>
</evidence>
<feature type="chain" id="PRO_5046409102" description="Hydrazine synthase alpha subunit middle domain-containing protein" evidence="2">
    <location>
        <begin position="20"/>
        <end position="831"/>
    </location>
</feature>
<dbReference type="RefSeq" id="WP_309483335.1">
    <property type="nucleotide sequence ID" value="NZ_CP133720.1"/>
</dbReference>
<sequence>MHRLLITLTILLCSISACERSTSDTDKSVSTTKPMIEKFLSNPSHLDAGGRAHVEWTTRAKRVWLDGVEVATSGQAEIEIRESRSIRLKAEDQNGVIVELERPVQIIQTQLERGDFPILFVTQIPLDHDKNTRLSAFANHRTRPQDVPRGGDLMLWYPNGKIRNLTREAGFGSAGFQGKNAIAVREPHVHWSGKKALFSMLVGAPEQGQTTTNKSQDYRWQIYEVSGLEPGQKANIRKIGQQDPLYNNLSPIYDADDNLIFTSDRPRTGWHHLYPQLDEYEATPSISGLWKLHHDGRLQLLSHTPSGAFQPIIDRYGRVLFTRWDHLQQDQLADRDRDAQGNGVKIPFDSFNYSSEARDANKLQHRQEIFPESRVGSTSAYGKVSAYRNNFFAIWQIDQDGGNEETINHLGLHELSFGYVAPSFIDDPALSQLKPSTVHQNQIQIKREGGLFHIQEDPLQAGRYFATKARESGSFTSDSIISFEAPPGLNPEQIKLTAITPLARNDQLIEGRLRNPLPLSNGKLLAAHTPDQLPPEENHSLQALRLRYLKRGEDGLFHPDTYLTPGIQKKVQWWDGEKQRSYQGPLWELEAVELRPRPRARSQSSFLEAPELTILQQEQVTQEELIHWLQENQLALIITRDQTSRDRADHEQPLNLKLKGGKQTRMAVEVEAKDAPQTQPKIYEISHFQILQAEQIRAYADRPGRRHLAQAIVDFPNDRIVRQESAASTNAKASKENKLPSSSVPIFPDGSSAAFVPAERALTWQSTDENGVPIVRERNWVSFKSGEIRVCASCHGVNQRDQSNQLAPLNPPEALRDLLQKWKKYRQNAAK</sequence>
<dbReference type="Proteomes" id="UP001181355">
    <property type="component" value="Chromosome"/>
</dbReference>
<dbReference type="Pfam" id="PF18582">
    <property type="entry name" value="HZS_alpha"/>
    <property type="match status" value="1"/>
</dbReference>
<organism evidence="4 5">
    <name type="scientific">Undibacterium cyanobacteriorum</name>
    <dbReference type="NCBI Taxonomy" id="3073561"/>
    <lineage>
        <taxon>Bacteria</taxon>
        <taxon>Pseudomonadati</taxon>
        <taxon>Pseudomonadota</taxon>
        <taxon>Betaproteobacteria</taxon>
        <taxon>Burkholderiales</taxon>
        <taxon>Oxalobacteraceae</taxon>
        <taxon>Undibacterium</taxon>
    </lineage>
</organism>
<feature type="domain" description="Hydrazine synthase alpha subunit middle" evidence="3">
    <location>
        <begin position="731"/>
        <end position="795"/>
    </location>
</feature>
<evidence type="ECO:0000256" key="2">
    <source>
        <dbReference type="SAM" id="SignalP"/>
    </source>
</evidence>
<protein>
    <recommendedName>
        <fullName evidence="3">Hydrazine synthase alpha subunit middle domain-containing protein</fullName>
    </recommendedName>
</protein>
<keyword evidence="5" id="KW-1185">Reference proteome</keyword>
<accession>A0ABY9RKW6</accession>
<evidence type="ECO:0000313" key="5">
    <source>
        <dbReference type="Proteomes" id="UP001181355"/>
    </source>
</evidence>
<evidence type="ECO:0000256" key="1">
    <source>
        <dbReference type="SAM" id="MobiDB-lite"/>
    </source>
</evidence>
<evidence type="ECO:0000313" key="4">
    <source>
        <dbReference type="EMBL" id="WMW81858.1"/>
    </source>
</evidence>
<dbReference type="InterPro" id="IPR040698">
    <property type="entry name" value="HZS_alpha_mid"/>
</dbReference>
<proteinExistence type="predicted"/>
<dbReference type="EMBL" id="CP133720">
    <property type="protein sequence ID" value="WMW81858.1"/>
    <property type="molecule type" value="Genomic_DNA"/>
</dbReference>
<gene>
    <name evidence="4" type="ORF">RF679_06130</name>
</gene>
<name>A0ABY9RKW6_9BURK</name>
<feature type="region of interest" description="Disordered" evidence="1">
    <location>
        <begin position="725"/>
        <end position="744"/>
    </location>
</feature>
<dbReference type="PROSITE" id="PS51257">
    <property type="entry name" value="PROKAR_LIPOPROTEIN"/>
    <property type="match status" value="1"/>
</dbReference>
<feature type="signal peptide" evidence="2">
    <location>
        <begin position="1"/>
        <end position="19"/>
    </location>
</feature>
<keyword evidence="2" id="KW-0732">Signal</keyword>
<reference evidence="4" key="1">
    <citation type="submission" date="2023-09" db="EMBL/GenBank/DDBJ databases">
        <title>Undibacterium sp. 20NA77.5 isolated from freshwater.</title>
        <authorList>
            <person name="Le V."/>
            <person name="Ko S.-R."/>
            <person name="Ahn C.-Y."/>
            <person name="Oh H.-M."/>
        </authorList>
    </citation>
    <scope>NUCLEOTIDE SEQUENCE</scope>
    <source>
        <strain evidence="4">20NA77.5</strain>
    </source>
</reference>